<evidence type="ECO:0000256" key="1">
    <source>
        <dbReference type="ARBA" id="ARBA00023015"/>
    </source>
</evidence>
<proteinExistence type="predicted"/>
<keyword evidence="1" id="KW-0805">Transcription regulation</keyword>
<evidence type="ECO:0000256" key="3">
    <source>
        <dbReference type="ARBA" id="ARBA00023163"/>
    </source>
</evidence>
<dbReference type="InterPro" id="IPR005143">
    <property type="entry name" value="TF_LuxR_autoind-bd_dom"/>
</dbReference>
<dbReference type="STRING" id="1508389.SAMN05444003_1982"/>
<gene>
    <name evidence="5" type="ORF">SAMN05444003_1982</name>
</gene>
<keyword evidence="6" id="KW-1185">Reference proteome</keyword>
<dbReference type="Pfam" id="PF03472">
    <property type="entry name" value="Autoind_bind"/>
    <property type="match status" value="1"/>
</dbReference>
<evidence type="ECO:0000259" key="4">
    <source>
        <dbReference type="Pfam" id="PF03472"/>
    </source>
</evidence>
<keyword evidence="2" id="KW-0238">DNA-binding</keyword>
<keyword evidence="3" id="KW-0804">Transcription</keyword>
<dbReference type="EMBL" id="FQXB01000002">
    <property type="protein sequence ID" value="SHH07863.1"/>
    <property type="molecule type" value="Genomic_DNA"/>
</dbReference>
<reference evidence="5 6" key="1">
    <citation type="submission" date="2016-11" db="EMBL/GenBank/DDBJ databases">
        <authorList>
            <person name="Jaros S."/>
            <person name="Januszkiewicz K."/>
            <person name="Wedrychowicz H."/>
        </authorList>
    </citation>
    <scope>NUCLEOTIDE SEQUENCE [LARGE SCALE GENOMIC DNA]</scope>
    <source>
        <strain evidence="5 6">DSM 28715</strain>
    </source>
</reference>
<dbReference type="RefSeq" id="WP_131802788.1">
    <property type="nucleotide sequence ID" value="NZ_FQXB01000002.1"/>
</dbReference>
<feature type="domain" description="Transcription factor LuxR-like autoinducer-binding" evidence="4">
    <location>
        <begin position="40"/>
        <end position="136"/>
    </location>
</feature>
<name>A0A1M5Q300_9RHOB</name>
<dbReference type="GO" id="GO:0003677">
    <property type="term" value="F:DNA binding"/>
    <property type="evidence" value="ECO:0007669"/>
    <property type="project" value="UniProtKB-KW"/>
</dbReference>
<dbReference type="Proteomes" id="UP000184074">
    <property type="component" value="Unassembled WGS sequence"/>
</dbReference>
<dbReference type="Gene3D" id="3.30.450.80">
    <property type="entry name" value="Transcription factor LuxR-like, autoinducer-binding domain"/>
    <property type="match status" value="1"/>
</dbReference>
<dbReference type="OrthoDB" id="7763579at2"/>
<evidence type="ECO:0000313" key="5">
    <source>
        <dbReference type="EMBL" id="SHH07863.1"/>
    </source>
</evidence>
<dbReference type="AlphaFoldDB" id="A0A1M5Q300"/>
<dbReference type="InterPro" id="IPR036693">
    <property type="entry name" value="TF_LuxR_autoind-bd_dom_sf"/>
</dbReference>
<organism evidence="5 6">
    <name type="scientific">Cognatiyoonia sediminum</name>
    <dbReference type="NCBI Taxonomy" id="1508389"/>
    <lineage>
        <taxon>Bacteria</taxon>
        <taxon>Pseudomonadati</taxon>
        <taxon>Pseudomonadota</taxon>
        <taxon>Alphaproteobacteria</taxon>
        <taxon>Rhodobacterales</taxon>
        <taxon>Paracoccaceae</taxon>
        <taxon>Cognatiyoonia</taxon>
    </lineage>
</organism>
<accession>A0A1M5Q300</accession>
<dbReference type="SUPFAM" id="SSF75516">
    <property type="entry name" value="Pheromone-binding domain of LuxR-like quorum-sensing transcription factors"/>
    <property type="match status" value="1"/>
</dbReference>
<sequence length="153" mass="17760">MDVDHKNLGGLIPTFEEDRQILLGMCDMGFAVALDIHWNGPVYSHNEYPEKWAKLYFDKNFFVLDPLFYWTVVKTGHIRWSEVSFPDPRGVLKMAAEHGLKYGCTFSMKESNRRHLLSISRSDREFTDPEISEAEKVFESWTAASINIRPSKK</sequence>
<evidence type="ECO:0000256" key="2">
    <source>
        <dbReference type="ARBA" id="ARBA00023125"/>
    </source>
</evidence>
<evidence type="ECO:0000313" key="6">
    <source>
        <dbReference type="Proteomes" id="UP000184074"/>
    </source>
</evidence>
<protein>
    <submittedName>
        <fullName evidence="5">Autoinducer binding domain-containing protein</fullName>
    </submittedName>
</protein>